<gene>
    <name evidence="1" type="ORF">LVIROSA_LOCUS17774</name>
</gene>
<name>A0AAU9MZR1_9ASTR</name>
<sequence>MSQFLFFFHNCNFSMVRRLDRVRMSDTIASSNRQFPELTRHSRAMFEETISRVLLLRSFGFERPRSNWDNWSGARDNIILQQELPGSYRIKFLKSATWEHEKAHQCVVCWRC</sequence>
<accession>A0AAU9MZR1</accession>
<protein>
    <submittedName>
        <fullName evidence="1">Uncharacterized protein</fullName>
    </submittedName>
</protein>
<dbReference type="EMBL" id="CAKMRJ010003334">
    <property type="protein sequence ID" value="CAH1431041.1"/>
    <property type="molecule type" value="Genomic_DNA"/>
</dbReference>
<dbReference type="AlphaFoldDB" id="A0AAU9MZR1"/>
<organism evidence="1 2">
    <name type="scientific">Lactuca virosa</name>
    <dbReference type="NCBI Taxonomy" id="75947"/>
    <lineage>
        <taxon>Eukaryota</taxon>
        <taxon>Viridiplantae</taxon>
        <taxon>Streptophyta</taxon>
        <taxon>Embryophyta</taxon>
        <taxon>Tracheophyta</taxon>
        <taxon>Spermatophyta</taxon>
        <taxon>Magnoliopsida</taxon>
        <taxon>eudicotyledons</taxon>
        <taxon>Gunneridae</taxon>
        <taxon>Pentapetalae</taxon>
        <taxon>asterids</taxon>
        <taxon>campanulids</taxon>
        <taxon>Asterales</taxon>
        <taxon>Asteraceae</taxon>
        <taxon>Cichorioideae</taxon>
        <taxon>Cichorieae</taxon>
        <taxon>Lactucinae</taxon>
        <taxon>Lactuca</taxon>
    </lineage>
</organism>
<comment type="caution">
    <text evidence="1">The sequence shown here is derived from an EMBL/GenBank/DDBJ whole genome shotgun (WGS) entry which is preliminary data.</text>
</comment>
<proteinExistence type="predicted"/>
<dbReference type="Proteomes" id="UP001157418">
    <property type="component" value="Unassembled WGS sequence"/>
</dbReference>
<keyword evidence="2" id="KW-1185">Reference proteome</keyword>
<reference evidence="1 2" key="1">
    <citation type="submission" date="2022-01" db="EMBL/GenBank/DDBJ databases">
        <authorList>
            <person name="Xiong W."/>
            <person name="Schranz E."/>
        </authorList>
    </citation>
    <scope>NUCLEOTIDE SEQUENCE [LARGE SCALE GENOMIC DNA]</scope>
</reference>
<evidence type="ECO:0000313" key="1">
    <source>
        <dbReference type="EMBL" id="CAH1431041.1"/>
    </source>
</evidence>
<evidence type="ECO:0000313" key="2">
    <source>
        <dbReference type="Proteomes" id="UP001157418"/>
    </source>
</evidence>